<sequence length="251" mass="28201">MVILKHLNEDTSWLIQFTFNSTPFNILIDPWLKGPQTDYWKLFSTQWHAIPSCVEHISDLGVQIHAVVISHEWTDHCHKATLLEVEKEVPVYATDKAADIIRSWKHFDKVYNIPPLAPGQSWKTSSINGLPKQLGIARAASSQADFQYYHSASNGIEEISALLHGLHEVTNPKVLGGKLNLGGRNAVQVAHNCKPKLWIGTHDEVKVGKGLVSKVLKRRIWSVEEALKEEGLADSDAKFRVLRSGEQVEFD</sequence>
<dbReference type="PANTHER" id="PTHR36142">
    <property type="entry name" value="METALLO-HYDROLASE/OXIDOREDUCTASE SUPERFAMILY PROTEIN"/>
    <property type="match status" value="1"/>
</dbReference>
<gene>
    <name evidence="2" type="ORF">PIIN_09913</name>
</gene>
<proteinExistence type="predicted"/>
<dbReference type="EMBL" id="CAFZ01000552">
    <property type="protein sequence ID" value="CCA75917.1"/>
    <property type="molecule type" value="Genomic_DNA"/>
</dbReference>
<evidence type="ECO:0000313" key="2">
    <source>
        <dbReference type="EMBL" id="CCA75917.1"/>
    </source>
</evidence>
<dbReference type="InParanoid" id="G4TX74"/>
<evidence type="ECO:0000313" key="3">
    <source>
        <dbReference type="Proteomes" id="UP000007148"/>
    </source>
</evidence>
<organism evidence="2 3">
    <name type="scientific">Serendipita indica (strain DSM 11827)</name>
    <name type="common">Root endophyte fungus</name>
    <name type="synonym">Piriformospora indica</name>
    <dbReference type="NCBI Taxonomy" id="1109443"/>
    <lineage>
        <taxon>Eukaryota</taxon>
        <taxon>Fungi</taxon>
        <taxon>Dikarya</taxon>
        <taxon>Basidiomycota</taxon>
        <taxon>Agaricomycotina</taxon>
        <taxon>Agaricomycetes</taxon>
        <taxon>Sebacinales</taxon>
        <taxon>Serendipitaceae</taxon>
        <taxon>Serendipita</taxon>
    </lineage>
</organism>
<dbReference type="OMA" id="WFSTQWH"/>
<dbReference type="HOGENOM" id="CLU_047435_1_0_1"/>
<reference evidence="2 3" key="1">
    <citation type="journal article" date="2011" name="PLoS Pathog.">
        <title>Endophytic Life Strategies Decoded by Genome and Transcriptome Analyses of the Mutualistic Root Symbiont Piriformospora indica.</title>
        <authorList>
            <person name="Zuccaro A."/>
            <person name="Lahrmann U."/>
            <person name="Guldener U."/>
            <person name="Langen G."/>
            <person name="Pfiffi S."/>
            <person name="Biedenkopf D."/>
            <person name="Wong P."/>
            <person name="Samans B."/>
            <person name="Grimm C."/>
            <person name="Basiewicz M."/>
            <person name="Murat C."/>
            <person name="Martin F."/>
            <person name="Kogel K.H."/>
        </authorList>
    </citation>
    <scope>NUCLEOTIDE SEQUENCE [LARGE SCALE GENOMIC DNA]</scope>
    <source>
        <strain evidence="2 3">DSM 11827</strain>
    </source>
</reference>
<keyword evidence="3" id="KW-1185">Reference proteome</keyword>
<dbReference type="PANTHER" id="PTHR36142:SF2">
    <property type="entry name" value="METALLO-HYDROLASE_OXIDOREDUCTASE SUPERFAMILY PROTEIN"/>
    <property type="match status" value="1"/>
</dbReference>
<accession>G4TX74</accession>
<dbReference type="Gene3D" id="3.60.15.10">
    <property type="entry name" value="Ribonuclease Z/Hydroxyacylglutathione hydrolase-like"/>
    <property type="match status" value="1"/>
</dbReference>
<dbReference type="Proteomes" id="UP000007148">
    <property type="component" value="Unassembled WGS sequence"/>
</dbReference>
<dbReference type="Pfam" id="PF12706">
    <property type="entry name" value="Lactamase_B_2"/>
    <property type="match status" value="1"/>
</dbReference>
<dbReference type="AlphaFoldDB" id="G4TX74"/>
<dbReference type="eggNOG" id="ENOG502RYFN">
    <property type="taxonomic scope" value="Eukaryota"/>
</dbReference>
<name>G4TX74_SERID</name>
<dbReference type="InterPro" id="IPR036866">
    <property type="entry name" value="RibonucZ/Hydroxyglut_hydro"/>
</dbReference>
<dbReference type="STRING" id="1109443.G4TX74"/>
<protein>
    <recommendedName>
        <fullName evidence="1">Metallo-beta-lactamase domain-containing protein</fullName>
    </recommendedName>
</protein>
<dbReference type="OrthoDB" id="9971601at2759"/>
<dbReference type="InterPro" id="IPR001279">
    <property type="entry name" value="Metallo-B-lactamas"/>
</dbReference>
<feature type="domain" description="Metallo-beta-lactamase" evidence="1">
    <location>
        <begin position="25"/>
        <end position="125"/>
    </location>
</feature>
<evidence type="ECO:0000259" key="1">
    <source>
        <dbReference type="Pfam" id="PF12706"/>
    </source>
</evidence>
<comment type="caution">
    <text evidence="2">The sequence shown here is derived from an EMBL/GenBank/DDBJ whole genome shotgun (WGS) entry which is preliminary data.</text>
</comment>
<dbReference type="SUPFAM" id="SSF56281">
    <property type="entry name" value="Metallo-hydrolase/oxidoreductase"/>
    <property type="match status" value="1"/>
</dbReference>